<feature type="region of interest" description="Disordered" evidence="1">
    <location>
        <begin position="1"/>
        <end position="27"/>
    </location>
</feature>
<organism evidence="2 3">
    <name type="scientific">Dissophora globulifera</name>
    <dbReference type="NCBI Taxonomy" id="979702"/>
    <lineage>
        <taxon>Eukaryota</taxon>
        <taxon>Fungi</taxon>
        <taxon>Fungi incertae sedis</taxon>
        <taxon>Mucoromycota</taxon>
        <taxon>Mortierellomycotina</taxon>
        <taxon>Mortierellomycetes</taxon>
        <taxon>Mortierellales</taxon>
        <taxon>Mortierellaceae</taxon>
        <taxon>Dissophora</taxon>
    </lineage>
</organism>
<feature type="compositionally biased region" description="Basic residues" evidence="1">
    <location>
        <begin position="8"/>
        <end position="21"/>
    </location>
</feature>
<name>A0A9P6R2P1_9FUNG</name>
<sequence length="61" mass="6850">SNGMSRSKLPRTRSRSSRSGRPRLTPRLTRCADRGMRASARSWARSVPSFRNLLTRFAASA</sequence>
<dbReference type="Proteomes" id="UP000738325">
    <property type="component" value="Unassembled WGS sequence"/>
</dbReference>
<dbReference type="EMBL" id="JAAAIP010001165">
    <property type="protein sequence ID" value="KAG0309826.1"/>
    <property type="molecule type" value="Genomic_DNA"/>
</dbReference>
<feature type="non-terminal residue" evidence="2">
    <location>
        <position position="1"/>
    </location>
</feature>
<accession>A0A9P6R2P1</accession>
<gene>
    <name evidence="2" type="ORF">BGZ99_000768</name>
</gene>
<keyword evidence="3" id="KW-1185">Reference proteome</keyword>
<evidence type="ECO:0000313" key="3">
    <source>
        <dbReference type="Proteomes" id="UP000738325"/>
    </source>
</evidence>
<evidence type="ECO:0000256" key="1">
    <source>
        <dbReference type="SAM" id="MobiDB-lite"/>
    </source>
</evidence>
<protein>
    <submittedName>
        <fullName evidence="2">Uncharacterized protein</fullName>
    </submittedName>
</protein>
<feature type="non-terminal residue" evidence="2">
    <location>
        <position position="61"/>
    </location>
</feature>
<reference evidence="2" key="1">
    <citation type="journal article" date="2020" name="Fungal Divers.">
        <title>Resolving the Mortierellaceae phylogeny through synthesis of multi-gene phylogenetics and phylogenomics.</title>
        <authorList>
            <person name="Vandepol N."/>
            <person name="Liber J."/>
            <person name="Desiro A."/>
            <person name="Na H."/>
            <person name="Kennedy M."/>
            <person name="Barry K."/>
            <person name="Grigoriev I.V."/>
            <person name="Miller A.N."/>
            <person name="O'Donnell K."/>
            <person name="Stajich J.E."/>
            <person name="Bonito G."/>
        </authorList>
    </citation>
    <scope>NUCLEOTIDE SEQUENCE</scope>
    <source>
        <strain evidence="2">REB-010B</strain>
    </source>
</reference>
<evidence type="ECO:0000313" key="2">
    <source>
        <dbReference type="EMBL" id="KAG0309826.1"/>
    </source>
</evidence>
<dbReference type="AlphaFoldDB" id="A0A9P6R2P1"/>
<comment type="caution">
    <text evidence="2">The sequence shown here is derived from an EMBL/GenBank/DDBJ whole genome shotgun (WGS) entry which is preliminary data.</text>
</comment>
<proteinExistence type="predicted"/>